<proteinExistence type="predicted"/>
<evidence type="ECO:0000256" key="1">
    <source>
        <dbReference type="SAM" id="SignalP"/>
    </source>
</evidence>
<feature type="chain" id="PRO_5039425961" description="Hemophore-related protein" evidence="1">
    <location>
        <begin position="30"/>
        <end position="116"/>
    </location>
</feature>
<sequence length="116" mass="11803">MHASFARMRSYAKVLVASGGLVLSLTAGAGLAAAQDLSAIINTTCSYPQVLGALNAQDPAAAAELTNSPMAAGIVQDFLASPIPQRQATAARLSGMPAAQQYLDTMLMVAGSCNSF</sequence>
<keyword evidence="3" id="KW-1185">Reference proteome</keyword>
<dbReference type="AlphaFoldDB" id="G8RSW0"/>
<evidence type="ECO:0000313" key="3">
    <source>
        <dbReference type="Proteomes" id="UP000005442"/>
    </source>
</evidence>
<evidence type="ECO:0000313" key="2">
    <source>
        <dbReference type="EMBL" id="AEV71582.1"/>
    </source>
</evidence>
<dbReference type="InterPro" id="IPR032407">
    <property type="entry name" value="MHB"/>
</dbReference>
<dbReference type="KEGG" id="mrh:MycrhN_0954"/>
<gene>
    <name evidence="2" type="ordered locus">MycrhN_0954</name>
</gene>
<dbReference type="EMBL" id="CP003169">
    <property type="protein sequence ID" value="AEV71582.1"/>
    <property type="molecule type" value="Genomic_DNA"/>
</dbReference>
<dbReference type="NCBIfam" id="TIGR04529">
    <property type="entry name" value="MTB_hemophore"/>
    <property type="match status" value="1"/>
</dbReference>
<dbReference type="eggNOG" id="ENOG5032BI0">
    <property type="taxonomic scope" value="Bacteria"/>
</dbReference>
<feature type="signal peptide" evidence="1">
    <location>
        <begin position="1"/>
        <end position="29"/>
    </location>
</feature>
<dbReference type="PATRIC" id="fig|710685.3.peg.960"/>
<keyword evidence="1" id="KW-0732">Signal</keyword>
<reference evidence="2 3" key="1">
    <citation type="submission" date="2011-12" db="EMBL/GenBank/DDBJ databases">
        <title>Complete sequence of Mycobacterium rhodesiae NBB3.</title>
        <authorList>
            <consortium name="US DOE Joint Genome Institute"/>
            <person name="Lucas S."/>
            <person name="Han J."/>
            <person name="Lapidus A."/>
            <person name="Cheng J.-F."/>
            <person name="Goodwin L."/>
            <person name="Pitluck S."/>
            <person name="Peters L."/>
            <person name="Mikhailova N."/>
            <person name="Gu W."/>
            <person name="Detter J.C."/>
            <person name="Han C."/>
            <person name="Tapia R."/>
            <person name="Land M."/>
            <person name="Hauser L."/>
            <person name="Kyrpides N."/>
            <person name="Ivanova N."/>
            <person name="Pagani I."/>
            <person name="Mattes T."/>
            <person name="Holmes A."/>
            <person name="Rutledge P."/>
            <person name="Paulsen I."/>
            <person name="Coleman N."/>
            <person name="Woyke T."/>
        </authorList>
    </citation>
    <scope>NUCLEOTIDE SEQUENCE [LARGE SCALE GENOMIC DNA]</scope>
    <source>
        <strain evidence="2 3">NBB3</strain>
    </source>
</reference>
<organism evidence="2 3">
    <name type="scientific">Mycolicibacterium rhodesiae (strain NBB3)</name>
    <name type="common">Mycobacterium rhodesiae</name>
    <dbReference type="NCBI Taxonomy" id="710685"/>
    <lineage>
        <taxon>Bacteria</taxon>
        <taxon>Bacillati</taxon>
        <taxon>Actinomycetota</taxon>
        <taxon>Actinomycetes</taxon>
        <taxon>Mycobacteriales</taxon>
        <taxon>Mycobacteriaceae</taxon>
        <taxon>Mycolicibacterium</taxon>
    </lineage>
</organism>
<evidence type="ECO:0008006" key="4">
    <source>
        <dbReference type="Google" id="ProtNLM"/>
    </source>
</evidence>
<name>G8RSW0_MYCRN</name>
<dbReference type="Proteomes" id="UP000005442">
    <property type="component" value="Chromosome"/>
</dbReference>
<dbReference type="HOGENOM" id="CLU_171779_0_0_11"/>
<dbReference type="GO" id="GO:0020037">
    <property type="term" value="F:heme binding"/>
    <property type="evidence" value="ECO:0007669"/>
    <property type="project" value="InterPro"/>
</dbReference>
<accession>G8RSW0</accession>
<protein>
    <recommendedName>
        <fullName evidence="4">Hemophore-related protein</fullName>
    </recommendedName>
</protein>